<dbReference type="SUPFAM" id="SSF55486">
    <property type="entry name" value="Metalloproteases ('zincins'), catalytic domain"/>
    <property type="match status" value="1"/>
</dbReference>
<proteinExistence type="inferred from homology"/>
<dbReference type="RefSeq" id="WP_119314613.1">
    <property type="nucleotide sequence ID" value="NZ_QXDL01000047.1"/>
</dbReference>
<evidence type="ECO:0000313" key="9">
    <source>
        <dbReference type="Proteomes" id="UP000265715"/>
    </source>
</evidence>
<comment type="caution">
    <text evidence="8">The sequence shown here is derived from an EMBL/GenBank/DDBJ whole genome shotgun (WGS) entry which is preliminary data.</text>
</comment>
<feature type="binding site" evidence="7">
    <location>
        <position position="116"/>
    </location>
    <ligand>
        <name>Zn(2+)</name>
        <dbReference type="ChEBI" id="CHEBI:29105"/>
        <note>catalytic</note>
    </ligand>
</feature>
<dbReference type="NCBIfam" id="TIGR00043">
    <property type="entry name" value="rRNA maturation RNase YbeY"/>
    <property type="match status" value="1"/>
</dbReference>
<evidence type="ECO:0000256" key="1">
    <source>
        <dbReference type="ARBA" id="ARBA00010875"/>
    </source>
</evidence>
<dbReference type="PANTHER" id="PTHR46986:SF1">
    <property type="entry name" value="ENDORIBONUCLEASE YBEY, CHLOROPLASTIC"/>
    <property type="match status" value="1"/>
</dbReference>
<keyword evidence="5 7" id="KW-0378">Hydrolase</keyword>
<comment type="subcellular location">
    <subcellularLocation>
        <location evidence="7">Cytoplasm</location>
    </subcellularLocation>
</comment>
<keyword evidence="3 7" id="KW-0479">Metal-binding</keyword>
<feature type="binding site" evidence="7">
    <location>
        <position position="122"/>
    </location>
    <ligand>
        <name>Zn(2+)</name>
        <dbReference type="ChEBI" id="CHEBI:29105"/>
        <note>catalytic</note>
    </ligand>
</feature>
<evidence type="ECO:0000256" key="2">
    <source>
        <dbReference type="ARBA" id="ARBA00022722"/>
    </source>
</evidence>
<dbReference type="HAMAP" id="MF_00009">
    <property type="entry name" value="Endoribonucl_YbeY"/>
    <property type="match status" value="1"/>
</dbReference>
<dbReference type="AlphaFoldDB" id="A0A399EUP3"/>
<dbReference type="Gene3D" id="3.40.390.30">
    <property type="entry name" value="Metalloproteases ('zincins'), catalytic domain"/>
    <property type="match status" value="1"/>
</dbReference>
<dbReference type="EMBL" id="QXDL01000047">
    <property type="protein sequence ID" value="RIH86332.1"/>
    <property type="molecule type" value="Genomic_DNA"/>
</dbReference>
<keyword evidence="4 7" id="KW-0255">Endonuclease</keyword>
<feature type="binding site" evidence="7">
    <location>
        <position position="112"/>
    </location>
    <ligand>
        <name>Zn(2+)</name>
        <dbReference type="ChEBI" id="CHEBI:29105"/>
        <note>catalytic</note>
    </ligand>
</feature>
<dbReference type="Pfam" id="PF02130">
    <property type="entry name" value="YbeY"/>
    <property type="match status" value="1"/>
</dbReference>
<protein>
    <recommendedName>
        <fullName evidence="7">Endoribonuclease YbeY</fullName>
        <ecNumber evidence="7">3.1.-.-</ecNumber>
    </recommendedName>
</protein>
<evidence type="ECO:0000256" key="6">
    <source>
        <dbReference type="ARBA" id="ARBA00022833"/>
    </source>
</evidence>
<dbReference type="Proteomes" id="UP000265715">
    <property type="component" value="Unassembled WGS sequence"/>
</dbReference>
<dbReference type="OrthoDB" id="9807740at2"/>
<dbReference type="InterPro" id="IPR023091">
    <property type="entry name" value="MetalPrtase_cat_dom_sf_prd"/>
</dbReference>
<evidence type="ECO:0000256" key="3">
    <source>
        <dbReference type="ARBA" id="ARBA00022723"/>
    </source>
</evidence>
<keyword evidence="7" id="KW-0698">rRNA processing</keyword>
<dbReference type="GO" id="GO:0004521">
    <property type="term" value="F:RNA endonuclease activity"/>
    <property type="evidence" value="ECO:0007669"/>
    <property type="project" value="UniProtKB-UniRule"/>
</dbReference>
<dbReference type="PANTHER" id="PTHR46986">
    <property type="entry name" value="ENDORIBONUCLEASE YBEY, CHLOROPLASTIC"/>
    <property type="match status" value="1"/>
</dbReference>
<keyword evidence="2 7" id="KW-0540">Nuclease</keyword>
<evidence type="ECO:0000256" key="7">
    <source>
        <dbReference type="HAMAP-Rule" id="MF_00009"/>
    </source>
</evidence>
<comment type="function">
    <text evidence="7">Single strand-specific metallo-endoribonuclease involved in late-stage 70S ribosome quality control and in maturation of the 3' terminus of the 16S rRNA.</text>
</comment>
<comment type="cofactor">
    <cofactor evidence="7">
        <name>Zn(2+)</name>
        <dbReference type="ChEBI" id="CHEBI:29105"/>
    </cofactor>
    <text evidence="7">Binds 1 zinc ion.</text>
</comment>
<accession>A0A399EUP3</accession>
<dbReference type="GO" id="GO:0005737">
    <property type="term" value="C:cytoplasm"/>
    <property type="evidence" value="ECO:0007669"/>
    <property type="project" value="UniProtKB-SubCell"/>
</dbReference>
<dbReference type="GO" id="GO:0008270">
    <property type="term" value="F:zinc ion binding"/>
    <property type="evidence" value="ECO:0007669"/>
    <property type="project" value="UniProtKB-UniRule"/>
</dbReference>
<reference evidence="8 9" key="1">
    <citation type="submission" date="2018-08" db="EMBL/GenBank/DDBJ databases">
        <title>Meiothermus terrae DSM 26712 genome sequencing project.</title>
        <authorList>
            <person name="Da Costa M.S."/>
            <person name="Albuquerque L."/>
            <person name="Raposo P."/>
            <person name="Froufe H.J.C."/>
            <person name="Barroso C.S."/>
            <person name="Egas C."/>
        </authorList>
    </citation>
    <scope>NUCLEOTIDE SEQUENCE [LARGE SCALE GENOMIC DNA]</scope>
    <source>
        <strain evidence="8 9">DSM 26712</strain>
    </source>
</reference>
<dbReference type="InterPro" id="IPR002036">
    <property type="entry name" value="YbeY"/>
</dbReference>
<keyword evidence="9" id="KW-1185">Reference proteome</keyword>
<sequence length="141" mass="15741">MPQIDLIAQTKVPRGLRPRLRKALGRLMQELGYGEHALTVVLTGDAEIRALKKQHWGEDAPTDVLSFPTFEPGDPFVPPHLGDIIISLDTAARQAREQGHGLEDEVLILAAHSLWHLLGHDHTTETEWAGFHRVQAQILEL</sequence>
<organism evidence="8 9">
    <name type="scientific">Calidithermus terrae</name>
    <dbReference type="NCBI Taxonomy" id="1408545"/>
    <lineage>
        <taxon>Bacteria</taxon>
        <taxon>Thermotogati</taxon>
        <taxon>Deinococcota</taxon>
        <taxon>Deinococci</taxon>
        <taxon>Thermales</taxon>
        <taxon>Thermaceae</taxon>
        <taxon>Calidithermus</taxon>
    </lineage>
</organism>
<evidence type="ECO:0000313" key="8">
    <source>
        <dbReference type="EMBL" id="RIH86332.1"/>
    </source>
</evidence>
<dbReference type="GO" id="GO:0004222">
    <property type="term" value="F:metalloendopeptidase activity"/>
    <property type="evidence" value="ECO:0007669"/>
    <property type="project" value="InterPro"/>
</dbReference>
<gene>
    <name evidence="7 8" type="primary">ybeY</name>
    <name evidence="8" type="ORF">Mterra_01478</name>
</gene>
<keyword evidence="6 7" id="KW-0862">Zinc</keyword>
<name>A0A399EUP3_9DEIN</name>
<keyword evidence="7" id="KW-0963">Cytoplasm</keyword>
<comment type="similarity">
    <text evidence="1 7">Belongs to the endoribonuclease YbeY family.</text>
</comment>
<dbReference type="GO" id="GO:0006364">
    <property type="term" value="P:rRNA processing"/>
    <property type="evidence" value="ECO:0007669"/>
    <property type="project" value="UniProtKB-UniRule"/>
</dbReference>
<evidence type="ECO:0000256" key="4">
    <source>
        <dbReference type="ARBA" id="ARBA00022759"/>
    </source>
</evidence>
<evidence type="ECO:0000256" key="5">
    <source>
        <dbReference type="ARBA" id="ARBA00022801"/>
    </source>
</evidence>
<dbReference type="EC" id="3.1.-.-" evidence="7"/>
<keyword evidence="7" id="KW-0690">Ribosome biogenesis</keyword>